<gene>
    <name evidence="2" type="ORF">SGFS_007010</name>
</gene>
<keyword evidence="3" id="KW-1185">Reference proteome</keyword>
<reference evidence="2 3" key="2">
    <citation type="journal article" date="2023" name="ChemBioChem">
        <title>Acyltransferase Domain Exchange between Two Independent Type I Polyketide Synthases in the Same Producer Strain of Macrolide Antibiotics.</title>
        <authorList>
            <person name="Kudo F."/>
            <person name="Kishikawa K."/>
            <person name="Tsuboi K."/>
            <person name="Kido T."/>
            <person name="Usui T."/>
            <person name="Hashimoto J."/>
            <person name="Shin-Ya K."/>
            <person name="Miyanaga A."/>
            <person name="Eguchi T."/>
        </authorList>
    </citation>
    <scope>NUCLEOTIDE SEQUENCE [LARGE SCALE GENOMIC DNA]</scope>
    <source>
        <strain evidence="2 3">A-8890</strain>
    </source>
</reference>
<feature type="region of interest" description="Disordered" evidence="1">
    <location>
        <begin position="1"/>
        <end position="28"/>
    </location>
</feature>
<evidence type="ECO:0000256" key="1">
    <source>
        <dbReference type="SAM" id="MobiDB-lite"/>
    </source>
</evidence>
<dbReference type="EMBL" id="AP018448">
    <property type="protein sequence ID" value="BBC29407.1"/>
    <property type="molecule type" value="Genomic_DNA"/>
</dbReference>
<evidence type="ECO:0000313" key="2">
    <source>
        <dbReference type="EMBL" id="BBC29407.1"/>
    </source>
</evidence>
<dbReference type="Proteomes" id="UP001321542">
    <property type="component" value="Chromosome"/>
</dbReference>
<evidence type="ECO:0000313" key="3">
    <source>
        <dbReference type="Proteomes" id="UP001321542"/>
    </source>
</evidence>
<reference evidence="2 3" key="1">
    <citation type="journal article" date="2010" name="ChemBioChem">
        <title>Cloning and characterization of the biosynthetic gene cluster of 16-membered macrolide antibiotic FD-891: involvement of a dual functional cytochrome P450 monooxygenase catalyzing epoxidation and hydroxylation.</title>
        <authorList>
            <person name="Kudo F."/>
            <person name="Motegi A."/>
            <person name="Mizoue K."/>
            <person name="Eguchi T."/>
        </authorList>
    </citation>
    <scope>NUCLEOTIDE SEQUENCE [LARGE SCALE GENOMIC DNA]</scope>
    <source>
        <strain evidence="2 3">A-8890</strain>
    </source>
</reference>
<accession>A0ABM7F113</accession>
<proteinExistence type="predicted"/>
<organism evidence="2 3">
    <name type="scientific">Streptomyces graminofaciens</name>
    <dbReference type="NCBI Taxonomy" id="68212"/>
    <lineage>
        <taxon>Bacteria</taxon>
        <taxon>Bacillati</taxon>
        <taxon>Actinomycetota</taxon>
        <taxon>Actinomycetes</taxon>
        <taxon>Kitasatosporales</taxon>
        <taxon>Streptomycetaceae</taxon>
        <taxon>Streptomyces</taxon>
    </lineage>
</organism>
<sequence>MVRILGDSTDTSWLTSSRRSPLASGMPSLRTSYTQAAITAICDGTERITKQSLEAIRLDHLAETHHRPTRTR</sequence>
<feature type="compositionally biased region" description="Polar residues" evidence="1">
    <location>
        <begin position="8"/>
        <end position="19"/>
    </location>
</feature>
<name>A0ABM7F113_9ACTN</name>
<protein>
    <submittedName>
        <fullName evidence="2">Uncharacterized protein</fullName>
    </submittedName>
</protein>